<evidence type="ECO:0000259" key="1">
    <source>
        <dbReference type="Pfam" id="PF13474"/>
    </source>
</evidence>
<dbReference type="SUPFAM" id="SSF54427">
    <property type="entry name" value="NTF2-like"/>
    <property type="match status" value="1"/>
</dbReference>
<feature type="domain" description="SnoaL-like" evidence="1">
    <location>
        <begin position="8"/>
        <end position="121"/>
    </location>
</feature>
<protein>
    <submittedName>
        <fullName evidence="2">Nuclear transport factor 2 family protein</fullName>
    </submittedName>
</protein>
<evidence type="ECO:0000313" key="3">
    <source>
        <dbReference type="Proteomes" id="UP000598996"/>
    </source>
</evidence>
<gene>
    <name evidence="2" type="ORF">JKJ07_13670</name>
</gene>
<dbReference type="InterPro" id="IPR032710">
    <property type="entry name" value="NTF2-like_dom_sf"/>
</dbReference>
<name>A0ABS1VKW2_9ACTN</name>
<accession>A0ABS1VKW2</accession>
<dbReference type="Gene3D" id="3.10.450.50">
    <property type="match status" value="1"/>
</dbReference>
<dbReference type="EMBL" id="JAENHO010000004">
    <property type="protein sequence ID" value="MBL7255362.1"/>
    <property type="molecule type" value="Genomic_DNA"/>
</dbReference>
<evidence type="ECO:0000313" key="2">
    <source>
        <dbReference type="EMBL" id="MBL7255362.1"/>
    </source>
</evidence>
<reference evidence="2 3" key="1">
    <citation type="submission" date="2021-01" db="EMBL/GenBank/DDBJ databases">
        <title>Actinoplanes sp. nov. LDG1-01 isolated from lichen.</title>
        <authorList>
            <person name="Saeng-In P."/>
            <person name="Phongsopitanun W."/>
            <person name="Kanchanasin P."/>
            <person name="Yuki M."/>
            <person name="Kudo T."/>
            <person name="Ohkuma M."/>
            <person name="Tanasupawat S."/>
        </authorList>
    </citation>
    <scope>NUCLEOTIDE SEQUENCE [LARGE SCALE GENOMIC DNA]</scope>
    <source>
        <strain evidence="2 3">LDG1-01</strain>
    </source>
</reference>
<sequence length="129" mass="13743">MTGGGPAQAVHDLSEAFAARDLNAALACFTPGDDIAYAGSELTETATGRAALTTLLGDVFLRPESYAWKAGDIVIHRFGDHAYVFAEASGVARPDEGTEENFPYRVSGLVEQVGGRWLWRHCQGGEPST</sequence>
<organism evidence="2 3">
    <name type="scientific">Paractinoplanes lichenicola</name>
    <dbReference type="NCBI Taxonomy" id="2802976"/>
    <lineage>
        <taxon>Bacteria</taxon>
        <taxon>Bacillati</taxon>
        <taxon>Actinomycetota</taxon>
        <taxon>Actinomycetes</taxon>
        <taxon>Micromonosporales</taxon>
        <taxon>Micromonosporaceae</taxon>
        <taxon>Paractinoplanes</taxon>
    </lineage>
</organism>
<dbReference type="Proteomes" id="UP000598996">
    <property type="component" value="Unassembled WGS sequence"/>
</dbReference>
<dbReference type="RefSeq" id="WP_202991888.1">
    <property type="nucleotide sequence ID" value="NZ_JAENHO010000004.1"/>
</dbReference>
<dbReference type="InterPro" id="IPR037401">
    <property type="entry name" value="SnoaL-like"/>
</dbReference>
<dbReference type="Pfam" id="PF13474">
    <property type="entry name" value="SnoaL_3"/>
    <property type="match status" value="1"/>
</dbReference>
<proteinExistence type="predicted"/>
<comment type="caution">
    <text evidence="2">The sequence shown here is derived from an EMBL/GenBank/DDBJ whole genome shotgun (WGS) entry which is preliminary data.</text>
</comment>
<keyword evidence="3" id="KW-1185">Reference proteome</keyword>